<sequence>MSTAELATSYAALILADDGVEITADKINTLIKAANVPDVEPIWASLFAKALEGKDVKDLLSNVGSGGGAPAQAASGGAAAAGGAAEETKEEEKVEGQLRFPRSLRRHSHTRCDVAGVCLGHEEQLTNQTRITEKEESDDDMGFGLFD</sequence>
<dbReference type="Pfam" id="PF00428">
    <property type="entry name" value="Ribosomal_60s"/>
    <property type="match status" value="1"/>
</dbReference>
<keyword evidence="5" id="KW-0687">Ribonucleoprotein</keyword>
<dbReference type="PANTHER" id="PTHR45696">
    <property type="entry name" value="60S ACIDIC RIBOSOMAL PROTEIN P1"/>
    <property type="match status" value="1"/>
</dbReference>
<protein>
    <recommendedName>
        <fullName evidence="6">Large ribosomal subunit protein P1</fullName>
    </recommendedName>
    <alternativeName>
        <fullName evidence="7">60S acidic ribosomal protein P1</fullName>
    </alternativeName>
</protein>
<dbReference type="PANTHER" id="PTHR45696:SF10">
    <property type="entry name" value="LARGE RIBOSOMAL SUBUNIT PROTEIN P1"/>
    <property type="match status" value="1"/>
</dbReference>
<dbReference type="GO" id="GO:0003735">
    <property type="term" value="F:structural constituent of ribosome"/>
    <property type="evidence" value="ECO:0007669"/>
    <property type="project" value="InterPro"/>
</dbReference>
<dbReference type="EMBL" id="KV875106">
    <property type="protein sequence ID" value="OIW23465.1"/>
    <property type="molecule type" value="Genomic_DNA"/>
</dbReference>
<reference evidence="9 10" key="1">
    <citation type="submission" date="2016-10" db="EMBL/GenBank/DDBJ databases">
        <title>Draft genome sequence of Coniochaeta ligniaria NRRL30616, a lignocellulolytic fungus for bioabatement of inhibitors in plant biomass hydrolysates.</title>
        <authorList>
            <consortium name="DOE Joint Genome Institute"/>
            <person name="Jimenez D.J."/>
            <person name="Hector R.E."/>
            <person name="Riley R."/>
            <person name="Sun H."/>
            <person name="Grigoriev I.V."/>
            <person name="Van Elsas J.D."/>
            <person name="Nichols N.N."/>
        </authorList>
    </citation>
    <scope>NUCLEOTIDE SEQUENCE [LARGE SCALE GENOMIC DNA]</scope>
    <source>
        <strain evidence="9 10">NRRL 30616</strain>
    </source>
</reference>
<dbReference type="GO" id="GO:0006414">
    <property type="term" value="P:translational elongation"/>
    <property type="evidence" value="ECO:0007669"/>
    <property type="project" value="InterPro"/>
</dbReference>
<dbReference type="GO" id="GO:0002181">
    <property type="term" value="P:cytoplasmic translation"/>
    <property type="evidence" value="ECO:0007669"/>
    <property type="project" value="TreeGrafter"/>
</dbReference>
<dbReference type="GO" id="GO:0043021">
    <property type="term" value="F:ribonucleoprotein complex binding"/>
    <property type="evidence" value="ECO:0007669"/>
    <property type="project" value="TreeGrafter"/>
</dbReference>
<dbReference type="FunFam" id="1.10.10.1410:FF:000001">
    <property type="entry name" value="60S acidic ribosomal protein P1"/>
    <property type="match status" value="1"/>
</dbReference>
<dbReference type="Gene3D" id="1.10.10.1410">
    <property type="match status" value="1"/>
</dbReference>
<dbReference type="GO" id="GO:0030295">
    <property type="term" value="F:protein kinase activator activity"/>
    <property type="evidence" value="ECO:0007669"/>
    <property type="project" value="TreeGrafter"/>
</dbReference>
<keyword evidence="10" id="KW-1185">Reference proteome</keyword>
<dbReference type="OrthoDB" id="2194681at2759"/>
<dbReference type="AlphaFoldDB" id="A0A1J7IQV0"/>
<dbReference type="Proteomes" id="UP000182658">
    <property type="component" value="Unassembled WGS sequence"/>
</dbReference>
<evidence type="ECO:0000256" key="5">
    <source>
        <dbReference type="ARBA" id="ARBA00023274"/>
    </source>
</evidence>
<gene>
    <name evidence="9" type="ORF">CONLIGDRAFT_649499</name>
</gene>
<evidence type="ECO:0000256" key="3">
    <source>
        <dbReference type="ARBA" id="ARBA00011266"/>
    </source>
</evidence>
<evidence type="ECO:0000256" key="6">
    <source>
        <dbReference type="ARBA" id="ARBA00041116"/>
    </source>
</evidence>
<dbReference type="CDD" id="cd05831">
    <property type="entry name" value="Ribosomal_P1"/>
    <property type="match status" value="1"/>
</dbReference>
<comment type="function">
    <text evidence="1">Plays an important role in the elongation step of protein synthesis.</text>
</comment>
<feature type="region of interest" description="Disordered" evidence="8">
    <location>
        <begin position="61"/>
        <end position="102"/>
    </location>
</feature>
<comment type="similarity">
    <text evidence="2">Belongs to the eukaryotic ribosomal protein P1/P2 family.</text>
</comment>
<feature type="compositionally biased region" description="Basic and acidic residues" evidence="8">
    <location>
        <begin position="86"/>
        <end position="96"/>
    </location>
</feature>
<evidence type="ECO:0000256" key="2">
    <source>
        <dbReference type="ARBA" id="ARBA00005436"/>
    </source>
</evidence>
<comment type="subunit">
    <text evidence="3">P1 and P2 exist as dimers at the large ribosomal subunit.</text>
</comment>
<proteinExistence type="inferred from homology"/>
<dbReference type="InterPro" id="IPR027534">
    <property type="entry name" value="Ribosomal_P1/P2"/>
</dbReference>
<feature type="region of interest" description="Disordered" evidence="8">
    <location>
        <begin position="128"/>
        <end position="147"/>
    </location>
</feature>
<evidence type="ECO:0000256" key="8">
    <source>
        <dbReference type="SAM" id="MobiDB-lite"/>
    </source>
</evidence>
<dbReference type="STRING" id="1408157.A0A1J7IQV0"/>
<evidence type="ECO:0000256" key="7">
    <source>
        <dbReference type="ARBA" id="ARBA00042918"/>
    </source>
</evidence>
<name>A0A1J7IQV0_9PEZI</name>
<keyword evidence="4 9" id="KW-0689">Ribosomal protein</keyword>
<dbReference type="GO" id="GO:0022625">
    <property type="term" value="C:cytosolic large ribosomal subunit"/>
    <property type="evidence" value="ECO:0007669"/>
    <property type="project" value="TreeGrafter"/>
</dbReference>
<evidence type="ECO:0000256" key="4">
    <source>
        <dbReference type="ARBA" id="ARBA00022980"/>
    </source>
</evidence>
<feature type="compositionally biased region" description="Low complexity" evidence="8">
    <location>
        <begin position="70"/>
        <end position="85"/>
    </location>
</feature>
<evidence type="ECO:0000313" key="9">
    <source>
        <dbReference type="EMBL" id="OIW23465.1"/>
    </source>
</evidence>
<evidence type="ECO:0000256" key="1">
    <source>
        <dbReference type="ARBA" id="ARBA00003362"/>
    </source>
</evidence>
<organism evidence="9 10">
    <name type="scientific">Coniochaeta ligniaria NRRL 30616</name>
    <dbReference type="NCBI Taxonomy" id="1408157"/>
    <lineage>
        <taxon>Eukaryota</taxon>
        <taxon>Fungi</taxon>
        <taxon>Dikarya</taxon>
        <taxon>Ascomycota</taxon>
        <taxon>Pezizomycotina</taxon>
        <taxon>Sordariomycetes</taxon>
        <taxon>Sordariomycetidae</taxon>
        <taxon>Coniochaetales</taxon>
        <taxon>Coniochaetaceae</taxon>
        <taxon>Coniochaeta</taxon>
    </lineage>
</organism>
<dbReference type="InParanoid" id="A0A1J7IQV0"/>
<dbReference type="InterPro" id="IPR038716">
    <property type="entry name" value="P1/P2_N_sf"/>
</dbReference>
<accession>A0A1J7IQV0</accession>
<evidence type="ECO:0000313" key="10">
    <source>
        <dbReference type="Proteomes" id="UP000182658"/>
    </source>
</evidence>
<dbReference type="HAMAP" id="MF_01478">
    <property type="entry name" value="Ribosomal_L12_arch"/>
    <property type="match status" value="1"/>
</dbReference>